<dbReference type="InterPro" id="IPR014710">
    <property type="entry name" value="RmlC-like_jellyroll"/>
</dbReference>
<dbReference type="EMBL" id="ML991814">
    <property type="protein sequence ID" value="KAF2232560.1"/>
    <property type="molecule type" value="Genomic_DNA"/>
</dbReference>
<evidence type="ECO:0000259" key="3">
    <source>
        <dbReference type="Pfam" id="PF02678"/>
    </source>
</evidence>
<name>A0A6A6H4B4_VIRVR</name>
<sequence length="353" mass="39105">MGEPRVSSNDVITNFACTECDPCHINTLCQKGMLEVFTAILAIALAFSSPIRANLQRLSPQFFSKVSTTHYHPMASVANGTSNGITNGTSSPLKITKRPWNERGHADHGWLYTYHTFNFASYHSLNPYHESFGPLRVINEDRVEKGTGFGLHSHAEFLIWSYIVDGELEHRDSMGNLETLRRGDVQFTSAGTGIRHSEYNRNESRDNHFLQIWAKPSVRGLKPSYSTRHYPDEMKRERLCRIMESVERHDGKEGESSPIPLHADLSMDASILSPGNSVEHKIVAEGKRKVFVHVVMSGKKQPGSSSGAKLEIGDMELGEGDGAYVEGAKGPGSVVIKSIGDAPAEFVLFDMNE</sequence>
<protein>
    <submittedName>
        <fullName evidence="4">RmlC-like cupin</fullName>
    </submittedName>
</protein>
<feature type="domain" description="Pirin N-terminal" evidence="3">
    <location>
        <begin position="105"/>
        <end position="213"/>
    </location>
</feature>
<evidence type="ECO:0000256" key="2">
    <source>
        <dbReference type="RuleBase" id="RU003457"/>
    </source>
</evidence>
<keyword evidence="5" id="KW-1185">Reference proteome</keyword>
<comment type="similarity">
    <text evidence="1 2">Belongs to the pirin family.</text>
</comment>
<evidence type="ECO:0000256" key="1">
    <source>
        <dbReference type="ARBA" id="ARBA00008416"/>
    </source>
</evidence>
<evidence type="ECO:0000313" key="5">
    <source>
        <dbReference type="Proteomes" id="UP000800092"/>
    </source>
</evidence>
<organism evidence="4 5">
    <name type="scientific">Viridothelium virens</name>
    <name type="common">Speckled blister lichen</name>
    <name type="synonym">Trypethelium virens</name>
    <dbReference type="NCBI Taxonomy" id="1048519"/>
    <lineage>
        <taxon>Eukaryota</taxon>
        <taxon>Fungi</taxon>
        <taxon>Dikarya</taxon>
        <taxon>Ascomycota</taxon>
        <taxon>Pezizomycotina</taxon>
        <taxon>Dothideomycetes</taxon>
        <taxon>Dothideomycetes incertae sedis</taxon>
        <taxon>Trypetheliales</taxon>
        <taxon>Trypetheliaceae</taxon>
        <taxon>Viridothelium</taxon>
    </lineage>
</organism>
<dbReference type="CDD" id="cd02910">
    <property type="entry name" value="cupin_Yhhw_N"/>
    <property type="match status" value="1"/>
</dbReference>
<reference evidence="4" key="1">
    <citation type="journal article" date="2020" name="Stud. Mycol.">
        <title>101 Dothideomycetes genomes: a test case for predicting lifestyles and emergence of pathogens.</title>
        <authorList>
            <person name="Haridas S."/>
            <person name="Albert R."/>
            <person name="Binder M."/>
            <person name="Bloem J."/>
            <person name="Labutti K."/>
            <person name="Salamov A."/>
            <person name="Andreopoulos B."/>
            <person name="Baker S."/>
            <person name="Barry K."/>
            <person name="Bills G."/>
            <person name="Bluhm B."/>
            <person name="Cannon C."/>
            <person name="Castanera R."/>
            <person name="Culley D."/>
            <person name="Daum C."/>
            <person name="Ezra D."/>
            <person name="Gonzalez J."/>
            <person name="Henrissat B."/>
            <person name="Kuo A."/>
            <person name="Liang C."/>
            <person name="Lipzen A."/>
            <person name="Lutzoni F."/>
            <person name="Magnuson J."/>
            <person name="Mondo S."/>
            <person name="Nolan M."/>
            <person name="Ohm R."/>
            <person name="Pangilinan J."/>
            <person name="Park H.-J."/>
            <person name="Ramirez L."/>
            <person name="Alfaro M."/>
            <person name="Sun H."/>
            <person name="Tritt A."/>
            <person name="Yoshinaga Y."/>
            <person name="Zwiers L.-H."/>
            <person name="Turgeon B."/>
            <person name="Goodwin S."/>
            <person name="Spatafora J."/>
            <person name="Crous P."/>
            <person name="Grigoriev I."/>
        </authorList>
    </citation>
    <scope>NUCLEOTIDE SEQUENCE</scope>
    <source>
        <strain evidence="4">Tuck. ex Michener</strain>
    </source>
</reference>
<accession>A0A6A6H4B4</accession>
<gene>
    <name evidence="4" type="ORF">EV356DRAFT_525113</name>
</gene>
<dbReference type="PANTHER" id="PTHR43212">
    <property type="entry name" value="QUERCETIN 2,3-DIOXYGENASE"/>
    <property type="match status" value="1"/>
</dbReference>
<dbReference type="InterPro" id="IPR012093">
    <property type="entry name" value="Pirin"/>
</dbReference>
<evidence type="ECO:0000313" key="4">
    <source>
        <dbReference type="EMBL" id="KAF2232560.1"/>
    </source>
</evidence>
<dbReference type="SUPFAM" id="SSF51182">
    <property type="entry name" value="RmlC-like cupins"/>
    <property type="match status" value="1"/>
</dbReference>
<dbReference type="Proteomes" id="UP000800092">
    <property type="component" value="Unassembled WGS sequence"/>
</dbReference>
<dbReference type="PANTHER" id="PTHR43212:SF3">
    <property type="entry name" value="QUERCETIN 2,3-DIOXYGENASE"/>
    <property type="match status" value="1"/>
</dbReference>
<dbReference type="OrthoDB" id="10261807at2759"/>
<dbReference type="AlphaFoldDB" id="A0A6A6H4B4"/>
<dbReference type="InterPro" id="IPR011051">
    <property type="entry name" value="RmlC_Cupin_sf"/>
</dbReference>
<dbReference type="Gene3D" id="2.60.120.10">
    <property type="entry name" value="Jelly Rolls"/>
    <property type="match status" value="2"/>
</dbReference>
<proteinExistence type="inferred from homology"/>
<dbReference type="InterPro" id="IPR003829">
    <property type="entry name" value="Pirin_N_dom"/>
</dbReference>
<dbReference type="Pfam" id="PF02678">
    <property type="entry name" value="Pirin"/>
    <property type="match status" value="1"/>
</dbReference>